<dbReference type="PANTHER" id="PTHR32089">
    <property type="entry name" value="METHYL-ACCEPTING CHEMOTAXIS PROTEIN MCPB"/>
    <property type="match status" value="1"/>
</dbReference>
<dbReference type="AlphaFoldDB" id="A0AA90PQS6"/>
<dbReference type="SUPFAM" id="SSF58104">
    <property type="entry name" value="Methyl-accepting chemotaxis protein (MCP) signaling domain"/>
    <property type="match status" value="1"/>
</dbReference>
<gene>
    <name evidence="5" type="ORF">Q5I04_05450</name>
    <name evidence="6" type="ORF">Q5I06_05450</name>
</gene>
<evidence type="ECO:0000313" key="5">
    <source>
        <dbReference type="EMBL" id="MDO7253354.1"/>
    </source>
</evidence>
<evidence type="ECO:0000259" key="4">
    <source>
        <dbReference type="PROSITE" id="PS50111"/>
    </source>
</evidence>
<evidence type="ECO:0000313" key="7">
    <source>
        <dbReference type="Proteomes" id="UP001177258"/>
    </source>
</evidence>
<evidence type="ECO:0000256" key="2">
    <source>
        <dbReference type="PROSITE-ProRule" id="PRU00284"/>
    </source>
</evidence>
<dbReference type="GO" id="GO:0016020">
    <property type="term" value="C:membrane"/>
    <property type="evidence" value="ECO:0007669"/>
    <property type="project" value="InterPro"/>
</dbReference>
<evidence type="ECO:0000313" key="6">
    <source>
        <dbReference type="EMBL" id="MDP2539216.1"/>
    </source>
</evidence>
<dbReference type="Gene3D" id="1.10.287.950">
    <property type="entry name" value="Methyl-accepting chemotaxis protein"/>
    <property type="match status" value="1"/>
</dbReference>
<dbReference type="RefSeq" id="WP_305517201.1">
    <property type="nucleotide sequence ID" value="NZ_JAUPEV010000007.1"/>
</dbReference>
<keyword evidence="1 2" id="KW-0807">Transducer</keyword>
<accession>A0AA90PQS6</accession>
<reference evidence="5" key="2">
    <citation type="submission" date="2023-07" db="EMBL/GenBank/DDBJ databases">
        <authorList>
            <person name="Aydin F."/>
            <person name="Tarhane S."/>
            <person name="Saticioglu I.B."/>
            <person name="Karakaya E."/>
            <person name="Abay S."/>
            <person name="Guran O."/>
            <person name="Bozkurt E."/>
            <person name="Uzum N."/>
            <person name="Olgun K."/>
            <person name="Jablonski D."/>
        </authorList>
    </citation>
    <scope>NUCLEOTIDE SEQUENCE</scope>
    <source>
        <strain evidence="5">Faydin-H75</strain>
    </source>
</reference>
<dbReference type="PROSITE" id="PS50111">
    <property type="entry name" value="CHEMOTAXIS_TRANSDUC_2"/>
    <property type="match status" value="1"/>
</dbReference>
<protein>
    <submittedName>
        <fullName evidence="6">Methyl-accepting chemotaxis protein</fullName>
    </submittedName>
</protein>
<dbReference type="Gene3D" id="1.20.120.30">
    <property type="entry name" value="Aspartate receptor, ligand-binding domain"/>
    <property type="match status" value="1"/>
</dbReference>
<reference evidence="5 7" key="3">
    <citation type="journal article" date="2024" name="Syst. Appl. Microbiol.">
        <title>Helicobacter cappadocius sp. nov., from lizards: The first psychrotrophic Helicobacter species.</title>
        <authorList>
            <person name="Aydin F."/>
            <person name="Tarhane S."/>
            <person name="Karakaya E."/>
            <person name="Abay S."/>
            <person name="Kayman T."/>
            <person name="Guran O."/>
            <person name="Bozkurt E."/>
            <person name="Uzum N."/>
            <person name="Avci A."/>
            <person name="Olgun K."/>
            <person name="Jablonski D."/>
            <person name="Guran C."/>
            <person name="Burcin Saticioglu I."/>
        </authorList>
    </citation>
    <scope>NUCLEOTIDE SEQUENCE [LARGE SCALE GENOMIC DNA]</scope>
    <source>
        <strain evidence="5">Faydin-H75</strain>
        <strain evidence="7">faydin-H76</strain>
    </source>
</reference>
<dbReference type="EMBL" id="JAUPEV010000007">
    <property type="protein sequence ID" value="MDO7253354.1"/>
    <property type="molecule type" value="Genomic_DNA"/>
</dbReference>
<dbReference type="PANTHER" id="PTHR32089:SF112">
    <property type="entry name" value="LYSOZYME-LIKE PROTEIN-RELATED"/>
    <property type="match status" value="1"/>
</dbReference>
<dbReference type="EMBL" id="JAUYZK010000007">
    <property type="protein sequence ID" value="MDP2539216.1"/>
    <property type="molecule type" value="Genomic_DNA"/>
</dbReference>
<feature type="coiled-coil region" evidence="3">
    <location>
        <begin position="5"/>
        <end position="39"/>
    </location>
</feature>
<dbReference type="InterPro" id="IPR004089">
    <property type="entry name" value="MCPsignal_dom"/>
</dbReference>
<sequence length="439" mass="49402">MFGNSKNVQLQLAQKSAEIERLQKQVENYKALAEFSFTEIIFGIKNEKIVFANENASKLQGIEEITHHLRENSTSLKLKNQSYRVKSKIIDGVIYYSLVSSDGIFEKNDGLDLFKTYHQSLKNGLLEAQNSFQNILSESKIILEKAAESEKDGVNGLDLSTTASENINNLYEKMQNAIMLVGSLTQRSNEITNVISLIDDIAEQTNLLALNAAIEAARAGEHGRGFAVVADEVRKLAEKTQKATKEIAIVVKSMQQEASDIQNSTDETNKITEEVKNSVDEIYQMVAHLKDGARIAKYAIYNSNNQIFCALAKLDHTVYKNNLYALLFKLSDSFNQVQHQNCRLGKWYFEGEGKKYFSSTQGYKNLDAFHSSVHTEANNLAQAIKENEQEPSKSFIDQRVSNMENGSNGVMKSIDEMLEEKRNDINKIIEGILSEKSEH</sequence>
<dbReference type="Pfam" id="PF00015">
    <property type="entry name" value="MCPsignal"/>
    <property type="match status" value="1"/>
</dbReference>
<evidence type="ECO:0000313" key="8">
    <source>
        <dbReference type="Proteomes" id="UP001240777"/>
    </source>
</evidence>
<organism evidence="6 7">
    <name type="scientific">Helicobacter cappadocius</name>
    <dbReference type="NCBI Taxonomy" id="3063998"/>
    <lineage>
        <taxon>Bacteria</taxon>
        <taxon>Pseudomonadati</taxon>
        <taxon>Campylobacterota</taxon>
        <taxon>Epsilonproteobacteria</taxon>
        <taxon>Campylobacterales</taxon>
        <taxon>Helicobacteraceae</taxon>
        <taxon>Helicobacter</taxon>
    </lineage>
</organism>
<dbReference type="InterPro" id="IPR025991">
    <property type="entry name" value="Chemoreceptor_zinc-bind_dom"/>
</dbReference>
<dbReference type="SMART" id="SM00283">
    <property type="entry name" value="MA"/>
    <property type="match status" value="1"/>
</dbReference>
<keyword evidence="8" id="KW-1185">Reference proteome</keyword>
<dbReference type="Pfam" id="PF13682">
    <property type="entry name" value="CZB"/>
    <property type="match status" value="1"/>
</dbReference>
<evidence type="ECO:0000256" key="1">
    <source>
        <dbReference type="ARBA" id="ARBA00023224"/>
    </source>
</evidence>
<name>A0AA90PQS6_9HELI</name>
<proteinExistence type="predicted"/>
<keyword evidence="3" id="KW-0175">Coiled coil</keyword>
<dbReference type="Proteomes" id="UP001177258">
    <property type="component" value="Unassembled WGS sequence"/>
</dbReference>
<dbReference type="Proteomes" id="UP001240777">
    <property type="component" value="Unassembled WGS sequence"/>
</dbReference>
<feature type="domain" description="Methyl-accepting transducer" evidence="4">
    <location>
        <begin position="125"/>
        <end position="289"/>
    </location>
</feature>
<comment type="caution">
    <text evidence="6">The sequence shown here is derived from an EMBL/GenBank/DDBJ whole genome shotgun (WGS) entry which is preliminary data.</text>
</comment>
<dbReference type="GO" id="GO:0007165">
    <property type="term" value="P:signal transduction"/>
    <property type="evidence" value="ECO:0007669"/>
    <property type="project" value="UniProtKB-KW"/>
</dbReference>
<reference evidence="6 8" key="1">
    <citation type="submission" date="2023-07" db="EMBL/GenBank/DDBJ databases">
        <title>Unpublished Manusciprt.</title>
        <authorList>
            <person name="Aydin F."/>
            <person name="Tarhane S."/>
            <person name="Saticioglu I.B."/>
            <person name="Karakaya E."/>
            <person name="Abay S."/>
            <person name="Guran O."/>
            <person name="Bozkurt E."/>
            <person name="Uzum N."/>
            <person name="Olgun K."/>
            <person name="Jablonski D."/>
        </authorList>
    </citation>
    <scope>NUCLEOTIDE SEQUENCE</scope>
    <source>
        <strain evidence="8">faydin-H75</strain>
        <strain evidence="6">Faydin-H76</strain>
    </source>
</reference>
<evidence type="ECO:0000256" key="3">
    <source>
        <dbReference type="SAM" id="Coils"/>
    </source>
</evidence>